<dbReference type="InterPro" id="IPR003661">
    <property type="entry name" value="HisK_dim/P_dom"/>
</dbReference>
<evidence type="ECO:0000256" key="6">
    <source>
        <dbReference type="ARBA" id="ARBA00022606"/>
    </source>
</evidence>
<dbReference type="GO" id="GO:0009584">
    <property type="term" value="P:detection of visible light"/>
    <property type="evidence" value="ECO:0007669"/>
    <property type="project" value="InterPro"/>
</dbReference>
<dbReference type="InterPro" id="IPR011006">
    <property type="entry name" value="CheY-like_superfamily"/>
</dbReference>
<evidence type="ECO:0000256" key="5">
    <source>
        <dbReference type="ARBA" id="ARBA00022553"/>
    </source>
</evidence>
<dbReference type="SUPFAM" id="SSF55874">
    <property type="entry name" value="ATPase domain of HSP90 chaperone/DNA topoisomerase II/histidine kinase"/>
    <property type="match status" value="1"/>
</dbReference>
<feature type="domain" description="Phytochrome chromophore attachment site" evidence="12">
    <location>
        <begin position="155"/>
        <end position="304"/>
    </location>
</feature>
<keyword evidence="16" id="KW-1185">Reference proteome</keyword>
<reference evidence="15 16" key="1">
    <citation type="submission" date="2019-08" db="EMBL/GenBank/DDBJ databases">
        <title>Deep-cultivation of Planctomycetes and their phenomic and genomic characterization uncovers novel biology.</title>
        <authorList>
            <person name="Wiegand S."/>
            <person name="Jogler M."/>
            <person name="Boedeker C."/>
            <person name="Pinto D."/>
            <person name="Vollmers J."/>
            <person name="Rivas-Marin E."/>
            <person name="Kohn T."/>
            <person name="Peeters S.H."/>
            <person name="Heuer A."/>
            <person name="Rast P."/>
            <person name="Oberbeckmann S."/>
            <person name="Bunk B."/>
            <person name="Jeske O."/>
            <person name="Meyerdierks A."/>
            <person name="Storesund J.E."/>
            <person name="Kallscheuer N."/>
            <person name="Luecker S."/>
            <person name="Lage O.M."/>
            <person name="Pohl T."/>
            <person name="Merkel B.J."/>
            <person name="Hornburger P."/>
            <person name="Mueller R.-W."/>
            <person name="Bruemmer F."/>
            <person name="Labrenz M."/>
            <person name="Spormann A.M."/>
            <person name="Op den Camp H."/>
            <person name="Overmann J."/>
            <person name="Amann R."/>
            <person name="Jetten M.S.M."/>
            <person name="Mascher T."/>
            <person name="Medema M.H."/>
            <person name="Devos D.P."/>
            <person name="Kaster A.-K."/>
            <person name="Ovreas L."/>
            <person name="Rohde M."/>
            <person name="Galperin M.Y."/>
            <person name="Jogler C."/>
        </authorList>
    </citation>
    <scope>NUCLEOTIDE SEQUENCE [LARGE SCALE GENOMIC DNA]</scope>
    <source>
        <strain evidence="15 16">OJF2</strain>
    </source>
</reference>
<evidence type="ECO:0000256" key="8">
    <source>
        <dbReference type="ARBA" id="ARBA00022777"/>
    </source>
</evidence>
<dbReference type="InterPro" id="IPR035965">
    <property type="entry name" value="PAS-like_dom_sf"/>
</dbReference>
<evidence type="ECO:0000259" key="14">
    <source>
        <dbReference type="PROSITE" id="PS50110"/>
    </source>
</evidence>
<evidence type="ECO:0000256" key="10">
    <source>
        <dbReference type="ARBA" id="ARBA00023170"/>
    </source>
</evidence>
<dbReference type="Pfam" id="PF08446">
    <property type="entry name" value="PAS_2"/>
    <property type="match status" value="1"/>
</dbReference>
<dbReference type="InterPro" id="IPR005467">
    <property type="entry name" value="His_kinase_dom"/>
</dbReference>
<dbReference type="AlphaFoldDB" id="A0A5B9W750"/>
<dbReference type="SUPFAM" id="SSF55785">
    <property type="entry name" value="PYP-like sensor domain (PAS domain)"/>
    <property type="match status" value="1"/>
</dbReference>
<gene>
    <name evidence="15" type="primary">cph1_2</name>
    <name evidence="15" type="ORF">OJF2_45160</name>
</gene>
<dbReference type="CDD" id="cd00082">
    <property type="entry name" value="HisKA"/>
    <property type="match status" value="1"/>
</dbReference>
<dbReference type="CDD" id="cd17580">
    <property type="entry name" value="REC_2_DhkD-like"/>
    <property type="match status" value="1"/>
</dbReference>
<dbReference type="InterPro" id="IPR013515">
    <property type="entry name" value="Phytochrome_cen-reg"/>
</dbReference>
<dbReference type="GO" id="GO:0009881">
    <property type="term" value="F:photoreceptor activity"/>
    <property type="evidence" value="ECO:0007669"/>
    <property type="project" value="UniProtKB-KW"/>
</dbReference>
<dbReference type="Gene3D" id="3.30.450.40">
    <property type="match status" value="1"/>
</dbReference>
<evidence type="ECO:0000256" key="2">
    <source>
        <dbReference type="ARBA" id="ARBA00006402"/>
    </source>
</evidence>
<dbReference type="InterPro" id="IPR036890">
    <property type="entry name" value="HATPase_C_sf"/>
</dbReference>
<dbReference type="Gene3D" id="3.30.450.20">
    <property type="entry name" value="PAS domain"/>
    <property type="match status" value="1"/>
</dbReference>
<evidence type="ECO:0000313" key="16">
    <source>
        <dbReference type="Proteomes" id="UP000324233"/>
    </source>
</evidence>
<name>A0A5B9W750_9BACT</name>
<keyword evidence="4" id="KW-0600">Photoreceptor protein</keyword>
<dbReference type="InterPro" id="IPR003594">
    <property type="entry name" value="HATPase_dom"/>
</dbReference>
<dbReference type="InterPro" id="IPR016132">
    <property type="entry name" value="Phyto_chromo_attachment"/>
</dbReference>
<dbReference type="SUPFAM" id="SSF47384">
    <property type="entry name" value="Homodimeric domain of signal transducing histidine kinase"/>
    <property type="match status" value="1"/>
</dbReference>
<dbReference type="SMART" id="SM00448">
    <property type="entry name" value="REC"/>
    <property type="match status" value="1"/>
</dbReference>
<dbReference type="InterPro" id="IPR043150">
    <property type="entry name" value="Phytochrome_PHY_sf"/>
</dbReference>
<dbReference type="RefSeq" id="WP_168221974.1">
    <property type="nucleotide sequence ID" value="NZ_CP042997.1"/>
</dbReference>
<evidence type="ECO:0000256" key="9">
    <source>
        <dbReference type="ARBA" id="ARBA00022991"/>
    </source>
</evidence>
<dbReference type="Pfam" id="PF02518">
    <property type="entry name" value="HATPase_c"/>
    <property type="match status" value="1"/>
</dbReference>
<dbReference type="EC" id="2.7.13.3" evidence="3"/>
<dbReference type="FunFam" id="3.30.565.10:FF:000010">
    <property type="entry name" value="Sensor histidine kinase RcsC"/>
    <property type="match status" value="1"/>
</dbReference>
<dbReference type="GO" id="GO:0006355">
    <property type="term" value="P:regulation of DNA-templated transcription"/>
    <property type="evidence" value="ECO:0007669"/>
    <property type="project" value="InterPro"/>
</dbReference>
<evidence type="ECO:0000256" key="3">
    <source>
        <dbReference type="ARBA" id="ARBA00012438"/>
    </source>
</evidence>
<evidence type="ECO:0000256" key="11">
    <source>
        <dbReference type="PROSITE-ProRule" id="PRU00169"/>
    </source>
</evidence>
<dbReference type="InterPro" id="IPR001789">
    <property type="entry name" value="Sig_transdc_resp-reg_receiver"/>
</dbReference>
<evidence type="ECO:0000256" key="4">
    <source>
        <dbReference type="ARBA" id="ARBA00022543"/>
    </source>
</evidence>
<dbReference type="Pfam" id="PF00512">
    <property type="entry name" value="HisKA"/>
    <property type="match status" value="1"/>
</dbReference>
<dbReference type="SUPFAM" id="SSF52172">
    <property type="entry name" value="CheY-like"/>
    <property type="match status" value="1"/>
</dbReference>
<dbReference type="InterPro" id="IPR001294">
    <property type="entry name" value="Phytochrome"/>
</dbReference>
<dbReference type="Gene3D" id="1.10.287.130">
    <property type="match status" value="1"/>
</dbReference>
<dbReference type="InterPro" id="IPR036097">
    <property type="entry name" value="HisK_dim/P_sf"/>
</dbReference>
<feature type="domain" description="Histidine kinase" evidence="13">
    <location>
        <begin position="549"/>
        <end position="767"/>
    </location>
</feature>
<keyword evidence="9" id="KW-0157">Chromophore</keyword>
<proteinExistence type="inferred from homology"/>
<keyword evidence="5 11" id="KW-0597">Phosphoprotein</keyword>
<dbReference type="PANTHER" id="PTHR43547">
    <property type="entry name" value="TWO-COMPONENT HISTIDINE KINASE"/>
    <property type="match status" value="1"/>
</dbReference>
<dbReference type="SUPFAM" id="SSF55781">
    <property type="entry name" value="GAF domain-like"/>
    <property type="match status" value="2"/>
</dbReference>
<dbReference type="InterPro" id="IPR003018">
    <property type="entry name" value="GAF"/>
</dbReference>
<evidence type="ECO:0000256" key="7">
    <source>
        <dbReference type="ARBA" id="ARBA00022679"/>
    </source>
</evidence>
<dbReference type="Pfam" id="PF00360">
    <property type="entry name" value="PHY"/>
    <property type="match status" value="1"/>
</dbReference>
<sequence length="919" mass="99702">MTESDVNLENCDQEPIRIPGSIQPHGALAAADARTLCITHAAANLAAFFGIEAGAAIGQPLSILLEDGDFARVREGIAGLAGDASPRSLRTVRPRGGDESFDAIIHRLDGTVILEFEPARGDGGPNSAELYRLTQEAISRLRKASQRADAKQLCAEWVREIAGFDRVMIYRFDADWNGCVVAEAKRPDLEPFLGLHYPSSDIPAQARELYAQNWLRFIADRDYRPVPILPPSGPDSPAPLDLGQAVLRSVSPIHLEYLRNMGVAASLSISLLKDERLWGLVACHHGSPRYVPYDVRTACELLGQVMSMLLTDREDQDLARYSERMAAVRAAIGERLRRMDQVGIALSAIEPTILDLLDSGGAAVVIGGEVTRLGLTPAPEEVLEIADRLAARGAGPVYQTDSVGTALEVRSIAAVAAGLLAVSVGKGERDWLMWFRPEQVREVDWAGDPSKTVQKGDGGVRLSPRGSFSLWKQLVRGRSQPWSPAEVAAAADLRRDLTEALMERASDLLRQNRDLVRGGVEKEEMLASERAARSEAERASRLKDEFVATLSHELRTPLNAILGWTQILRRVADPNAVQQAVEVIERNARAQAAMVEDLLDASRIASGKLRIDVQQLNLVKVVEAAMETIAPAAGAKGVRIDRLFDPLLELKVSGDPTRLQQVFWNLLSNAVKFTPKGGRVQAIVERVDSDVVASISDNGQGIDPEFLPHLFDRFRQEDASTNRYHGGLGLGLSIVRHLVELHGGTIFARSPGAGGGSTFVVSLPLRAVSAEGRRGGVHPLRSDGPVEADPPDLDGVRVLVVDDEPDARDMLRLVLEDCGAEVGVAGSAEEGVEAYRGGTWQVIVSDIGMPGIDGFEFIRRIRRVETESGLPRCPAVALTAYARADDRRRVLLSGFQIHVPKPVEPAELTTVIATLVDKV</sequence>
<dbReference type="SMART" id="SM00388">
    <property type="entry name" value="HisKA"/>
    <property type="match status" value="1"/>
</dbReference>
<dbReference type="InterPro" id="IPR013654">
    <property type="entry name" value="PAS_2"/>
</dbReference>
<dbReference type="Pfam" id="PF00072">
    <property type="entry name" value="Response_reg"/>
    <property type="match status" value="1"/>
</dbReference>
<protein>
    <recommendedName>
        <fullName evidence="3">histidine kinase</fullName>
        <ecNumber evidence="3">2.7.13.3</ecNumber>
    </recommendedName>
</protein>
<comment type="similarity">
    <text evidence="2">In the N-terminal section; belongs to the phytochrome family.</text>
</comment>
<feature type="modified residue" description="4-aspartylphosphate" evidence="11">
    <location>
        <position position="846"/>
    </location>
</feature>
<evidence type="ECO:0000259" key="13">
    <source>
        <dbReference type="PROSITE" id="PS50109"/>
    </source>
</evidence>
<dbReference type="InterPro" id="IPR029016">
    <property type="entry name" value="GAF-like_dom_sf"/>
</dbReference>
<dbReference type="EMBL" id="CP042997">
    <property type="protein sequence ID" value="QEH35959.1"/>
    <property type="molecule type" value="Genomic_DNA"/>
</dbReference>
<feature type="domain" description="Response regulatory" evidence="14">
    <location>
        <begin position="797"/>
        <end position="916"/>
    </location>
</feature>
<dbReference type="Proteomes" id="UP000324233">
    <property type="component" value="Chromosome"/>
</dbReference>
<keyword evidence="6" id="KW-0716">Sensory transduction</keyword>
<dbReference type="PROSITE" id="PS50110">
    <property type="entry name" value="RESPONSE_REGULATORY"/>
    <property type="match status" value="1"/>
</dbReference>
<keyword evidence="8" id="KW-0418">Kinase</keyword>
<dbReference type="PRINTS" id="PR01033">
    <property type="entry name" value="PHYTOCHROME"/>
</dbReference>
<dbReference type="Gene3D" id="3.30.450.270">
    <property type="match status" value="1"/>
</dbReference>
<dbReference type="CDD" id="cd16922">
    <property type="entry name" value="HATPase_EvgS-ArcB-TorS-like"/>
    <property type="match status" value="1"/>
</dbReference>
<accession>A0A5B9W750</accession>
<dbReference type="Pfam" id="PF01590">
    <property type="entry name" value="GAF"/>
    <property type="match status" value="1"/>
</dbReference>
<keyword evidence="7 15" id="KW-0808">Transferase</keyword>
<evidence type="ECO:0000259" key="12">
    <source>
        <dbReference type="PROSITE" id="PS50046"/>
    </source>
</evidence>
<dbReference type="PROSITE" id="PS50046">
    <property type="entry name" value="PHYTOCHROME_2"/>
    <property type="match status" value="1"/>
</dbReference>
<keyword evidence="10" id="KW-0675">Receptor</keyword>
<comment type="catalytic activity">
    <reaction evidence="1">
        <text>ATP + protein L-histidine = ADP + protein N-phospho-L-histidine.</text>
        <dbReference type="EC" id="2.7.13.3"/>
    </reaction>
</comment>
<dbReference type="KEGG" id="agv:OJF2_45160"/>
<dbReference type="SMART" id="SM00387">
    <property type="entry name" value="HATPase_c"/>
    <property type="match status" value="1"/>
</dbReference>
<dbReference type="GO" id="GO:0000155">
    <property type="term" value="F:phosphorelay sensor kinase activity"/>
    <property type="evidence" value="ECO:0007669"/>
    <property type="project" value="InterPro"/>
</dbReference>
<evidence type="ECO:0000313" key="15">
    <source>
        <dbReference type="EMBL" id="QEH35959.1"/>
    </source>
</evidence>
<organism evidence="15 16">
    <name type="scientific">Aquisphaera giovannonii</name>
    <dbReference type="NCBI Taxonomy" id="406548"/>
    <lineage>
        <taxon>Bacteria</taxon>
        <taxon>Pseudomonadati</taxon>
        <taxon>Planctomycetota</taxon>
        <taxon>Planctomycetia</taxon>
        <taxon>Isosphaerales</taxon>
        <taxon>Isosphaeraceae</taxon>
        <taxon>Aquisphaera</taxon>
    </lineage>
</organism>
<evidence type="ECO:0000256" key="1">
    <source>
        <dbReference type="ARBA" id="ARBA00000085"/>
    </source>
</evidence>
<dbReference type="PROSITE" id="PS50109">
    <property type="entry name" value="HIS_KIN"/>
    <property type="match status" value="1"/>
</dbReference>
<dbReference type="PANTHER" id="PTHR43547:SF2">
    <property type="entry name" value="HYBRID SIGNAL TRANSDUCTION HISTIDINE KINASE C"/>
    <property type="match status" value="1"/>
</dbReference>
<dbReference type="Gene3D" id="3.30.565.10">
    <property type="entry name" value="Histidine kinase-like ATPase, C-terminal domain"/>
    <property type="match status" value="1"/>
</dbReference>
<dbReference type="Gene3D" id="3.40.50.2300">
    <property type="match status" value="1"/>
</dbReference>